<dbReference type="Pfam" id="PF12796">
    <property type="entry name" value="Ank_2"/>
    <property type="match status" value="1"/>
</dbReference>
<dbReference type="Pfam" id="PF00023">
    <property type="entry name" value="Ank"/>
    <property type="match status" value="1"/>
</dbReference>
<dbReference type="SUPFAM" id="SSF48403">
    <property type="entry name" value="Ankyrin repeat"/>
    <property type="match status" value="1"/>
</dbReference>
<keyword evidence="2 3" id="KW-0040">ANK repeat</keyword>
<organism evidence="5">
    <name type="scientific">Chlamydomonas euryale</name>
    <dbReference type="NCBI Taxonomy" id="1486919"/>
    <lineage>
        <taxon>Eukaryota</taxon>
        <taxon>Viridiplantae</taxon>
        <taxon>Chlorophyta</taxon>
        <taxon>core chlorophytes</taxon>
        <taxon>Chlorophyceae</taxon>
        <taxon>CS clade</taxon>
        <taxon>Chlamydomonadales</taxon>
        <taxon>Chlamydomonadaceae</taxon>
        <taxon>Chlamydomonas</taxon>
    </lineage>
</organism>
<evidence type="ECO:0000256" key="3">
    <source>
        <dbReference type="PROSITE-ProRule" id="PRU00023"/>
    </source>
</evidence>
<dbReference type="PROSITE" id="PS50088">
    <property type="entry name" value="ANK_REPEAT"/>
    <property type="match status" value="2"/>
</dbReference>
<evidence type="ECO:0000256" key="4">
    <source>
        <dbReference type="SAM" id="MobiDB-lite"/>
    </source>
</evidence>
<reference evidence="5" key="1">
    <citation type="submission" date="2021-01" db="EMBL/GenBank/DDBJ databases">
        <authorList>
            <person name="Corre E."/>
            <person name="Pelletier E."/>
            <person name="Niang G."/>
            <person name="Scheremetjew M."/>
            <person name="Finn R."/>
            <person name="Kale V."/>
            <person name="Holt S."/>
            <person name="Cochrane G."/>
            <person name="Meng A."/>
            <person name="Brown T."/>
            <person name="Cohen L."/>
        </authorList>
    </citation>
    <scope>NUCLEOTIDE SEQUENCE</scope>
    <source>
        <strain evidence="5">CCMP219</strain>
    </source>
</reference>
<dbReference type="AlphaFoldDB" id="A0A7R9V4H4"/>
<dbReference type="EMBL" id="HBEC01005726">
    <property type="protein sequence ID" value="CAD8282578.1"/>
    <property type="molecule type" value="Transcribed_RNA"/>
</dbReference>
<feature type="region of interest" description="Disordered" evidence="4">
    <location>
        <begin position="372"/>
        <end position="427"/>
    </location>
</feature>
<feature type="repeat" description="ANK" evidence="3">
    <location>
        <begin position="198"/>
        <end position="230"/>
    </location>
</feature>
<keyword evidence="1" id="KW-0677">Repeat</keyword>
<feature type="region of interest" description="Disordered" evidence="4">
    <location>
        <begin position="293"/>
        <end position="328"/>
    </location>
</feature>
<evidence type="ECO:0000256" key="2">
    <source>
        <dbReference type="ARBA" id="ARBA00023043"/>
    </source>
</evidence>
<dbReference type="SMART" id="SM00248">
    <property type="entry name" value="ANK"/>
    <property type="match status" value="3"/>
</dbReference>
<accession>A0A7R9V4H4</accession>
<dbReference type="InterPro" id="IPR002110">
    <property type="entry name" value="Ankyrin_rpt"/>
</dbReference>
<protein>
    <submittedName>
        <fullName evidence="5">Uncharacterized protein</fullName>
    </submittedName>
</protein>
<dbReference type="PANTHER" id="PTHR24198">
    <property type="entry name" value="ANKYRIN REPEAT AND PROTEIN KINASE DOMAIN-CONTAINING PROTEIN"/>
    <property type="match status" value="1"/>
</dbReference>
<evidence type="ECO:0000256" key="1">
    <source>
        <dbReference type="ARBA" id="ARBA00022737"/>
    </source>
</evidence>
<gene>
    <name evidence="5" type="ORF">CEUR00632_LOCUS2613</name>
</gene>
<feature type="repeat" description="ANK" evidence="3">
    <location>
        <begin position="232"/>
        <end position="264"/>
    </location>
</feature>
<dbReference type="InterPro" id="IPR036770">
    <property type="entry name" value="Ankyrin_rpt-contain_sf"/>
</dbReference>
<dbReference type="GO" id="GO:0005737">
    <property type="term" value="C:cytoplasm"/>
    <property type="evidence" value="ECO:0007669"/>
    <property type="project" value="TreeGrafter"/>
</dbReference>
<feature type="region of interest" description="Disordered" evidence="4">
    <location>
        <begin position="1"/>
        <end position="27"/>
    </location>
</feature>
<name>A0A7R9V4H4_9CHLO</name>
<feature type="compositionally biased region" description="Low complexity" evidence="4">
    <location>
        <begin position="1"/>
        <end position="16"/>
    </location>
</feature>
<feature type="compositionally biased region" description="Polar residues" evidence="4">
    <location>
        <begin position="415"/>
        <end position="424"/>
    </location>
</feature>
<dbReference type="PANTHER" id="PTHR24198:SF165">
    <property type="entry name" value="ANKYRIN REPEAT-CONTAINING PROTEIN-RELATED"/>
    <property type="match status" value="1"/>
</dbReference>
<proteinExistence type="predicted"/>
<dbReference type="PROSITE" id="PS50297">
    <property type="entry name" value="ANK_REP_REGION"/>
    <property type="match status" value="2"/>
</dbReference>
<feature type="compositionally biased region" description="Basic and acidic residues" evidence="4">
    <location>
        <begin position="314"/>
        <end position="328"/>
    </location>
</feature>
<dbReference type="Gene3D" id="1.25.40.20">
    <property type="entry name" value="Ankyrin repeat-containing domain"/>
    <property type="match status" value="1"/>
</dbReference>
<evidence type="ECO:0000313" key="5">
    <source>
        <dbReference type="EMBL" id="CAD8282578.1"/>
    </source>
</evidence>
<sequence length="597" mass="64934">MPAKPKAAARGAARAPGGDGGDDAATTTLNADRHVPFSVSSGLPCACTACFRKQTPPKKDEEAERTMAIKDILCDFYLNHCSDDVVIEMLADAEATMLWSRCVKNEWRELDKWFKGLLERGGDCKLFCKDIASEMVIFAAQTGSVELLRVLRFNRADLETTCTDRKCTALMHAAHYGHVNIIKELVGCEVNTEQRDVNGYTALMIAVNSDRPAVVEALLKGNASVETTLPESQFTPLHLATVNSCVDIIGLLLAYGADLQAKDSKGLTAVDCANKMGAKPQVMQALKMVHDKSRIQKVQPQRKAGAPNRAANQRMDKEDMRRREAEAAEKAAELLKELELEDAQKVAKTKKNKKKKDGKGKDVAAIDAGQDQAGTSKAVNVAQPVPQDTTVTDKADTSKPAPALLPTPSRGPAISTETHSTSKAQDPVEQLRQEWEKLLEEASNCKDETRQPVLLNRARQLLPKCSDASISVKYGRKVMQRLEGVGPARAALETALAAAPPSRVDLQAALTLAKPVRCVLDNNLLNRADTLLEQLAKEEEEHHWSNLQSKLSWREKAASTTAAGAAVCAFHPLWQVPQLTSRNPTCSVQLDCALHAG</sequence>